<gene>
    <name evidence="2" type="primary">LOC104242689</name>
</gene>
<accession>A0A1U7YB99</accession>
<dbReference type="AlphaFoldDB" id="A0A1U7YB99"/>
<dbReference type="PANTHER" id="PTHR23227">
    <property type="entry name" value="BUCENTAUR RELATED"/>
    <property type="match status" value="1"/>
</dbReference>
<sequence length="201" mass="23155">MYKLWYSGRSLGKNEVGILVDRDLRELVVDVKRVNDRLMVITLSMISTYAPQASLDEQVNRLFWEDLDEMVPGIPHTEKFFIGGDFNGHTGKIVWGYDDVTIRPIQVLFNNSCVDSCRGDSRFDFGVRNEGGDSLLDFAKAFDLVVVNSCFQKKEDRLVTFWSMVAKTQIEYLLCRKRDRGLCTDCKVLPSEWLSTQHRLL</sequence>
<dbReference type="SUPFAM" id="SSF56219">
    <property type="entry name" value="DNase I-like"/>
    <property type="match status" value="1"/>
</dbReference>
<dbReference type="InterPro" id="IPR036691">
    <property type="entry name" value="Endo/exonu/phosph_ase_sf"/>
</dbReference>
<dbReference type="Gene3D" id="3.60.10.10">
    <property type="entry name" value="Endonuclease/exonuclease/phosphatase"/>
    <property type="match status" value="1"/>
</dbReference>
<keyword evidence="1" id="KW-1185">Reference proteome</keyword>
<name>A0A1U7YB99_NICSY</name>
<reference evidence="1" key="1">
    <citation type="journal article" date="2013" name="Genome Biol.">
        <title>Reference genomes and transcriptomes of Nicotiana sylvestris and Nicotiana tomentosiformis.</title>
        <authorList>
            <person name="Sierro N."/>
            <person name="Battey J.N."/>
            <person name="Ouadi S."/>
            <person name="Bovet L."/>
            <person name="Goepfert S."/>
            <person name="Bakaher N."/>
            <person name="Peitsch M.C."/>
            <person name="Ivanov N.V."/>
        </authorList>
    </citation>
    <scope>NUCLEOTIDE SEQUENCE [LARGE SCALE GENOMIC DNA]</scope>
</reference>
<protein>
    <submittedName>
        <fullName evidence="2">Craniofacial development protein 2-like</fullName>
    </submittedName>
</protein>
<dbReference type="InterPro" id="IPR027124">
    <property type="entry name" value="Swc5/CFDP1/2"/>
</dbReference>
<evidence type="ECO:0000313" key="2">
    <source>
        <dbReference type="RefSeq" id="XP_009796065.1"/>
    </source>
</evidence>
<dbReference type="Proteomes" id="UP000189701">
    <property type="component" value="Unplaced"/>
</dbReference>
<proteinExistence type="predicted"/>
<dbReference type="PANTHER" id="PTHR23227:SF67">
    <property type="entry name" value="CRANIOFACIAL DEVELOPMENT PROTEIN 2-LIKE"/>
    <property type="match status" value="1"/>
</dbReference>
<evidence type="ECO:0000313" key="1">
    <source>
        <dbReference type="Proteomes" id="UP000189701"/>
    </source>
</evidence>
<dbReference type="RefSeq" id="XP_009796065.1">
    <property type="nucleotide sequence ID" value="XM_009797763.1"/>
</dbReference>
<organism evidence="1 2">
    <name type="scientific">Nicotiana sylvestris</name>
    <name type="common">Wood tobacco</name>
    <name type="synonym">South American tobacco</name>
    <dbReference type="NCBI Taxonomy" id="4096"/>
    <lineage>
        <taxon>Eukaryota</taxon>
        <taxon>Viridiplantae</taxon>
        <taxon>Streptophyta</taxon>
        <taxon>Embryophyta</taxon>
        <taxon>Tracheophyta</taxon>
        <taxon>Spermatophyta</taxon>
        <taxon>Magnoliopsida</taxon>
        <taxon>eudicotyledons</taxon>
        <taxon>Gunneridae</taxon>
        <taxon>Pentapetalae</taxon>
        <taxon>asterids</taxon>
        <taxon>lamiids</taxon>
        <taxon>Solanales</taxon>
        <taxon>Solanaceae</taxon>
        <taxon>Nicotianoideae</taxon>
        <taxon>Nicotianeae</taxon>
        <taxon>Nicotiana</taxon>
    </lineage>
</organism>
<reference evidence="2" key="2">
    <citation type="submission" date="2025-08" db="UniProtKB">
        <authorList>
            <consortium name="RefSeq"/>
        </authorList>
    </citation>
    <scope>IDENTIFICATION</scope>
    <source>
        <tissue evidence="2">Leaf</tissue>
    </source>
</reference>